<sequence>MDTRKLLCFNPMGTDDELLDVLRSRGWEVFSAIRLDEAKNLIDAHGFHVGIVLFGSREQADLSPVQSLLAMRYPMEWIALLPPQALQNREVCQLIAQGFYDYHTHPIDIERLQFTLGHAYGMALVMKRLRTQAASLGNDGIIGCSPSFTKVFADIEKAAGLDVPVLVTGESGSGKEMAARVIHRRSARSDKPFVVVSCGALSSNLMQSELFGFEKGAFPGAYRSKEGSIEAAAGGTLFLDEVGELPADLHQPLLRFMREKTIRRVGGDRDIPVDVRVIAATHLDLGKAVAEGTFNAELYEALSPFRVHVPALRERREDIELLAKYYLDLFVNEKYRHISGFTPEAVQAMERYDWPGNIRELINRVRRAMVMCEDRWIAPQDLGLASAEQAASKIPSHVMTLEEAKAEAEKEIIQLTLRATENNISRAARQLAVSRMTLYRLMDKHRIRGSSSASGHA</sequence>
<accession>A0ABM9NEZ1</accession>
<dbReference type="SUPFAM" id="SSF46689">
    <property type="entry name" value="Homeodomain-like"/>
    <property type="match status" value="1"/>
</dbReference>
<gene>
    <name evidence="7" type="ORF">MECH1_V1_0394</name>
</gene>
<evidence type="ECO:0000313" key="8">
    <source>
        <dbReference type="Proteomes" id="UP001497493"/>
    </source>
</evidence>
<evidence type="ECO:0000256" key="3">
    <source>
        <dbReference type="ARBA" id="ARBA00023015"/>
    </source>
</evidence>
<dbReference type="InterPro" id="IPR045343">
    <property type="entry name" value="VpsR"/>
</dbReference>
<dbReference type="InterPro" id="IPR027417">
    <property type="entry name" value="P-loop_NTPase"/>
</dbReference>
<evidence type="ECO:0000256" key="2">
    <source>
        <dbReference type="ARBA" id="ARBA00022840"/>
    </source>
</evidence>
<dbReference type="InterPro" id="IPR025943">
    <property type="entry name" value="Sigma_54_int_dom_ATP-bd_2"/>
</dbReference>
<evidence type="ECO:0000256" key="1">
    <source>
        <dbReference type="ARBA" id="ARBA00022741"/>
    </source>
</evidence>
<keyword evidence="8" id="KW-1185">Reference proteome</keyword>
<keyword evidence="2" id="KW-0067">ATP-binding</keyword>
<dbReference type="InterPro" id="IPR003593">
    <property type="entry name" value="AAA+_ATPase"/>
</dbReference>
<dbReference type="InterPro" id="IPR002078">
    <property type="entry name" value="Sigma_54_int"/>
</dbReference>
<keyword evidence="5" id="KW-0804">Transcription</keyword>
<dbReference type="Pfam" id="PF25601">
    <property type="entry name" value="AAA_lid_14"/>
    <property type="match status" value="1"/>
</dbReference>
<dbReference type="SUPFAM" id="SSF52540">
    <property type="entry name" value="P-loop containing nucleoside triphosphate hydrolases"/>
    <property type="match status" value="1"/>
</dbReference>
<dbReference type="PANTHER" id="PTHR32071">
    <property type="entry name" value="TRANSCRIPTIONAL REGULATORY PROTEIN"/>
    <property type="match status" value="1"/>
</dbReference>
<protein>
    <submittedName>
        <fullName evidence="7">DNA-binding transcriptional response regulator, NtrC family, contains REC, AAA-type ATPase, and a Fis-type DNA-binding domains</fullName>
    </submittedName>
</protein>
<dbReference type="InterPro" id="IPR011006">
    <property type="entry name" value="CheY-like_superfamily"/>
</dbReference>
<dbReference type="PRINTS" id="PR01590">
    <property type="entry name" value="HTHFIS"/>
</dbReference>
<dbReference type="Gene3D" id="1.10.10.60">
    <property type="entry name" value="Homeodomain-like"/>
    <property type="match status" value="1"/>
</dbReference>
<dbReference type="PANTHER" id="PTHR32071:SF120">
    <property type="entry name" value="TRANSCRIPTIONAL REGULATOR-RELATED"/>
    <property type="match status" value="1"/>
</dbReference>
<dbReference type="CDD" id="cd00009">
    <property type="entry name" value="AAA"/>
    <property type="match status" value="1"/>
</dbReference>
<dbReference type="Pfam" id="PF00158">
    <property type="entry name" value="Sigma54_activat"/>
    <property type="match status" value="1"/>
</dbReference>
<dbReference type="PROSITE" id="PS00688">
    <property type="entry name" value="SIGMA54_INTERACT_3"/>
    <property type="match status" value="1"/>
</dbReference>
<dbReference type="InterPro" id="IPR002197">
    <property type="entry name" value="HTH_Fis"/>
</dbReference>
<reference evidence="7 8" key="1">
    <citation type="submission" date="2024-04" db="EMBL/GenBank/DDBJ databases">
        <authorList>
            <person name="Cremers G."/>
        </authorList>
    </citation>
    <scope>NUCLEOTIDE SEQUENCE [LARGE SCALE GENOMIC DNA]</scope>
    <source>
        <strain evidence="7">MeCH1-AG</strain>
    </source>
</reference>
<proteinExistence type="predicted"/>
<keyword evidence="1" id="KW-0547">Nucleotide-binding</keyword>
<dbReference type="Proteomes" id="UP001497493">
    <property type="component" value="Chromosome"/>
</dbReference>
<dbReference type="EMBL" id="OZ026884">
    <property type="protein sequence ID" value="CAL1239170.1"/>
    <property type="molecule type" value="Genomic_DNA"/>
</dbReference>
<evidence type="ECO:0000256" key="4">
    <source>
        <dbReference type="ARBA" id="ARBA00023125"/>
    </source>
</evidence>
<organism evidence="7 8">
    <name type="scientific">Candidatus Methylocalor cossyra</name>
    <dbReference type="NCBI Taxonomy" id="3108543"/>
    <lineage>
        <taxon>Bacteria</taxon>
        <taxon>Pseudomonadati</taxon>
        <taxon>Pseudomonadota</taxon>
        <taxon>Gammaproteobacteria</taxon>
        <taxon>Methylococcales</taxon>
        <taxon>Methylococcaceae</taxon>
        <taxon>Candidatus Methylocalor</taxon>
    </lineage>
</organism>
<keyword evidence="4 7" id="KW-0238">DNA-binding</keyword>
<dbReference type="RefSeq" id="WP_348758756.1">
    <property type="nucleotide sequence ID" value="NZ_OZ026884.1"/>
</dbReference>
<evidence type="ECO:0000313" key="7">
    <source>
        <dbReference type="EMBL" id="CAL1239170.1"/>
    </source>
</evidence>
<evidence type="ECO:0000259" key="6">
    <source>
        <dbReference type="PROSITE" id="PS50045"/>
    </source>
</evidence>
<dbReference type="PROSITE" id="PS50045">
    <property type="entry name" value="SIGMA54_INTERACT_4"/>
    <property type="match status" value="1"/>
</dbReference>
<dbReference type="SUPFAM" id="SSF52172">
    <property type="entry name" value="CheY-like"/>
    <property type="match status" value="1"/>
</dbReference>
<dbReference type="InterPro" id="IPR009057">
    <property type="entry name" value="Homeodomain-like_sf"/>
</dbReference>
<dbReference type="Pfam" id="PF02954">
    <property type="entry name" value="HTH_8"/>
    <property type="match status" value="1"/>
</dbReference>
<dbReference type="Gene3D" id="1.10.8.60">
    <property type="match status" value="1"/>
</dbReference>
<dbReference type="PROSITE" id="PS00676">
    <property type="entry name" value="SIGMA54_INTERACT_2"/>
    <property type="match status" value="1"/>
</dbReference>
<dbReference type="InterPro" id="IPR058031">
    <property type="entry name" value="AAA_lid_NorR"/>
</dbReference>
<name>A0ABM9NEZ1_9GAMM</name>
<keyword evidence="3" id="KW-0805">Transcription regulation</keyword>
<dbReference type="SMART" id="SM00382">
    <property type="entry name" value="AAA"/>
    <property type="match status" value="1"/>
</dbReference>
<dbReference type="Pfam" id="PF20161">
    <property type="entry name" value="VpsR"/>
    <property type="match status" value="1"/>
</dbReference>
<dbReference type="Gene3D" id="3.40.50.300">
    <property type="entry name" value="P-loop containing nucleotide triphosphate hydrolases"/>
    <property type="match status" value="1"/>
</dbReference>
<dbReference type="InterPro" id="IPR025944">
    <property type="entry name" value="Sigma_54_int_dom_CS"/>
</dbReference>
<dbReference type="GO" id="GO:0003677">
    <property type="term" value="F:DNA binding"/>
    <property type="evidence" value="ECO:0007669"/>
    <property type="project" value="UniProtKB-KW"/>
</dbReference>
<feature type="domain" description="Sigma-54 factor interaction" evidence="6">
    <location>
        <begin position="141"/>
        <end position="370"/>
    </location>
</feature>
<evidence type="ECO:0000256" key="5">
    <source>
        <dbReference type="ARBA" id="ARBA00023163"/>
    </source>
</evidence>